<dbReference type="InterPro" id="IPR003607">
    <property type="entry name" value="HD/PDEase_dom"/>
</dbReference>
<dbReference type="EMBL" id="CABHNI010000014">
    <property type="protein sequence ID" value="VUW98403.1"/>
    <property type="molecule type" value="Genomic_DNA"/>
</dbReference>
<dbReference type="Proteomes" id="UP000358366">
    <property type="component" value="Unassembled WGS sequence"/>
</dbReference>
<name>A0A564SUA0_9FIRM</name>
<accession>A0A564SUA0</accession>
<protein>
    <recommendedName>
        <fullName evidence="1">HD/PDEase domain-containing protein</fullName>
    </recommendedName>
</protein>
<dbReference type="SMART" id="SM00471">
    <property type="entry name" value="HDc"/>
    <property type="match status" value="1"/>
</dbReference>
<dbReference type="Gene3D" id="1.10.3210.10">
    <property type="entry name" value="Hypothetical protein af1432"/>
    <property type="match status" value="1"/>
</dbReference>
<gene>
    <name evidence="2" type="ORF">DFSSTS7063_00744</name>
</gene>
<dbReference type="SUPFAM" id="SSF109604">
    <property type="entry name" value="HD-domain/PDEase-like"/>
    <property type="match status" value="1"/>
</dbReference>
<evidence type="ECO:0000313" key="3">
    <source>
        <dbReference type="Proteomes" id="UP000358366"/>
    </source>
</evidence>
<dbReference type="CDD" id="cd00077">
    <property type="entry name" value="HDc"/>
    <property type="match status" value="1"/>
</dbReference>
<evidence type="ECO:0000259" key="1">
    <source>
        <dbReference type="SMART" id="SM00471"/>
    </source>
</evidence>
<dbReference type="AlphaFoldDB" id="A0A564SUA0"/>
<organism evidence="2 3">
    <name type="scientific">Dorea formicigenerans</name>
    <dbReference type="NCBI Taxonomy" id="39486"/>
    <lineage>
        <taxon>Bacteria</taxon>
        <taxon>Bacillati</taxon>
        <taxon>Bacillota</taxon>
        <taxon>Clostridia</taxon>
        <taxon>Lachnospirales</taxon>
        <taxon>Lachnospiraceae</taxon>
        <taxon>Dorea</taxon>
    </lineage>
</organism>
<dbReference type="Pfam" id="PF01966">
    <property type="entry name" value="HD"/>
    <property type="match status" value="1"/>
</dbReference>
<sequence length="221" mass="24879">MDKITYKSIKKMPEVNAYIEQGNRVLGILGYTEHSRGHAVKVAETAGEILEKLGYNEHTVELAQIAGYMHDMGNCVNRVDHAHSSALMAFQLLREWKFPDEDIAAIVSAIGQHDEQTGTAVDAVSAALILADKTDVRRNRVRNPIKENFDMHDRVNYAAVASSLQVNVEKKVILLEIELDEEICSILDYFEIFLQRMLMCKRAAEILGLKFKMKANGNKIC</sequence>
<feature type="domain" description="HD/PDEase" evidence="1">
    <location>
        <begin position="31"/>
        <end position="146"/>
    </location>
</feature>
<dbReference type="InterPro" id="IPR006674">
    <property type="entry name" value="HD_domain"/>
</dbReference>
<reference evidence="2 3" key="1">
    <citation type="submission" date="2019-07" db="EMBL/GenBank/DDBJ databases">
        <authorList>
            <person name="Hibberd C M."/>
            <person name="Gehrig L. J."/>
            <person name="Chang H.-W."/>
            <person name="Venkatesh S."/>
        </authorList>
    </citation>
    <scope>NUCLEOTIDE SEQUENCE [LARGE SCALE GENOMIC DNA]</scope>
    <source>
        <strain evidence="2">Dorea_formicigenerans_SSTS_Bg7063</strain>
    </source>
</reference>
<proteinExistence type="predicted"/>
<evidence type="ECO:0000313" key="2">
    <source>
        <dbReference type="EMBL" id="VUW98403.1"/>
    </source>
</evidence>